<evidence type="ECO:0008006" key="4">
    <source>
        <dbReference type="Google" id="ProtNLM"/>
    </source>
</evidence>
<dbReference type="Proteomes" id="UP000642107">
    <property type="component" value="Unassembled WGS sequence"/>
</dbReference>
<keyword evidence="1" id="KW-1133">Transmembrane helix</keyword>
<keyword evidence="1" id="KW-0472">Membrane</keyword>
<feature type="transmembrane region" description="Helical" evidence="1">
    <location>
        <begin position="6"/>
        <end position="32"/>
    </location>
</feature>
<comment type="caution">
    <text evidence="2">The sequence shown here is derived from an EMBL/GenBank/DDBJ whole genome shotgun (WGS) entry which is preliminary data.</text>
</comment>
<dbReference type="EMBL" id="JACZDF010000008">
    <property type="protein sequence ID" value="MBD9700309.1"/>
    <property type="molecule type" value="Genomic_DNA"/>
</dbReference>
<dbReference type="RefSeq" id="WP_102508492.1">
    <property type="nucleotide sequence ID" value="NZ_JACZDF010000008.1"/>
</dbReference>
<organism evidence="2 3">
    <name type="scientific">Flavimobilis rhizosphaerae</name>
    <dbReference type="NCBI Taxonomy" id="2775421"/>
    <lineage>
        <taxon>Bacteria</taxon>
        <taxon>Bacillati</taxon>
        <taxon>Actinomycetota</taxon>
        <taxon>Actinomycetes</taxon>
        <taxon>Micrococcales</taxon>
        <taxon>Jonesiaceae</taxon>
        <taxon>Flavimobilis</taxon>
    </lineage>
</organism>
<evidence type="ECO:0000313" key="3">
    <source>
        <dbReference type="Proteomes" id="UP000642107"/>
    </source>
</evidence>
<protein>
    <recommendedName>
        <fullName evidence="4">DUF4190 domain-containing protein</fullName>
    </recommendedName>
</protein>
<evidence type="ECO:0000313" key="2">
    <source>
        <dbReference type="EMBL" id="MBD9700309.1"/>
    </source>
</evidence>
<feature type="transmembrane region" description="Helical" evidence="1">
    <location>
        <begin position="53"/>
        <end position="76"/>
    </location>
</feature>
<proteinExistence type="predicted"/>
<sequence>MDFSDIGLSLVKVLVVGITLGAGLPALFALGLKGLARTEARPDGTLAVTAGGRAVAGLAFGVVSLAVIVGILWIVAGGH</sequence>
<keyword evidence="1" id="KW-0812">Transmembrane</keyword>
<reference evidence="2 3" key="1">
    <citation type="submission" date="2020-09" db="EMBL/GenBank/DDBJ databases">
        <title>Flavimobilis rhizosphaerae sp. nov., isolated from rhizosphere soil of Spartina alterniflora.</title>
        <authorList>
            <person name="Hanqin C."/>
        </authorList>
    </citation>
    <scope>NUCLEOTIDE SEQUENCE [LARGE SCALE GENOMIC DNA]</scope>
    <source>
        <strain evidence="2 3">GY 10621</strain>
    </source>
</reference>
<gene>
    <name evidence="2" type="ORF">IGS67_12550</name>
</gene>
<name>A0ABR9DT41_9MICO</name>
<evidence type="ECO:0000256" key="1">
    <source>
        <dbReference type="SAM" id="Phobius"/>
    </source>
</evidence>
<keyword evidence="3" id="KW-1185">Reference proteome</keyword>
<accession>A0ABR9DT41</accession>